<dbReference type="PANTHER" id="PTHR21662:SF59">
    <property type="entry name" value="RECEPTOR PROTEIN-TYROSINE KINASE"/>
    <property type="match status" value="1"/>
</dbReference>
<dbReference type="Gene3D" id="3.80.20.20">
    <property type="entry name" value="Receptor L-domain"/>
    <property type="match status" value="1"/>
</dbReference>
<organism evidence="2 3">
    <name type="scientific">Ancylostoma caninum</name>
    <name type="common">Dog hookworm</name>
    <dbReference type="NCBI Taxonomy" id="29170"/>
    <lineage>
        <taxon>Eukaryota</taxon>
        <taxon>Metazoa</taxon>
        <taxon>Ecdysozoa</taxon>
        <taxon>Nematoda</taxon>
        <taxon>Chromadorea</taxon>
        <taxon>Rhabditida</taxon>
        <taxon>Rhabditina</taxon>
        <taxon>Rhabditomorpha</taxon>
        <taxon>Strongyloidea</taxon>
        <taxon>Ancylostomatidae</taxon>
        <taxon>Ancylostomatinae</taxon>
        <taxon>Ancylostoma</taxon>
    </lineage>
</organism>
<keyword evidence="2" id="KW-0675">Receptor</keyword>
<proteinExistence type="predicted"/>
<sequence length="225" mass="26119">LKFQTSLGATPDKDTLVSEVQPSESIEHVCRIGDSASLDTIPAYCETLVGRLTIDHRSLNADLWKLYNVTNIFGNLIIRNSSWEGFSPLWKLREITNLEAYESALVVKSNERLKSIFMKDFSRISSDLPIRIENNQHLEMSSEECEKYQIYAHSDFRENKLDCSTVHIVRRTENNNLILFSSEDDVRQYWSGLRVHPIASILFLYTTFVNYARHRSNKYSIFRIS</sequence>
<evidence type="ECO:0000259" key="1">
    <source>
        <dbReference type="Pfam" id="PF01030"/>
    </source>
</evidence>
<dbReference type="STRING" id="29170.A0A368GJ86"/>
<dbReference type="Pfam" id="PF01030">
    <property type="entry name" value="Recep_L_domain"/>
    <property type="match status" value="1"/>
</dbReference>
<evidence type="ECO:0000313" key="2">
    <source>
        <dbReference type="EMBL" id="RCN44451.1"/>
    </source>
</evidence>
<dbReference type="InterPro" id="IPR000494">
    <property type="entry name" value="Rcpt_L-dom"/>
</dbReference>
<accession>A0A368GJ86</accession>
<dbReference type="InterPro" id="IPR053079">
    <property type="entry name" value="SPS2_domain"/>
</dbReference>
<dbReference type="InterPro" id="IPR036941">
    <property type="entry name" value="Rcpt_L-dom_sf"/>
</dbReference>
<feature type="domain" description="Receptor L-domain" evidence="1">
    <location>
        <begin position="45"/>
        <end position="148"/>
    </location>
</feature>
<keyword evidence="3" id="KW-1185">Reference proteome</keyword>
<dbReference type="OrthoDB" id="5868504at2759"/>
<feature type="non-terminal residue" evidence="2">
    <location>
        <position position="1"/>
    </location>
</feature>
<evidence type="ECO:0000313" key="3">
    <source>
        <dbReference type="Proteomes" id="UP000252519"/>
    </source>
</evidence>
<dbReference type="SUPFAM" id="SSF52058">
    <property type="entry name" value="L domain-like"/>
    <property type="match status" value="1"/>
</dbReference>
<dbReference type="EMBL" id="JOJR01000129">
    <property type="protein sequence ID" value="RCN44451.1"/>
    <property type="molecule type" value="Genomic_DNA"/>
</dbReference>
<gene>
    <name evidence="2" type="ORF">ANCCAN_09588</name>
</gene>
<reference evidence="2 3" key="1">
    <citation type="submission" date="2014-10" db="EMBL/GenBank/DDBJ databases">
        <title>Draft genome of the hookworm Ancylostoma caninum.</title>
        <authorList>
            <person name="Mitreva M."/>
        </authorList>
    </citation>
    <scope>NUCLEOTIDE SEQUENCE [LARGE SCALE GENOMIC DNA]</scope>
    <source>
        <strain evidence="2 3">Baltimore</strain>
    </source>
</reference>
<protein>
    <submittedName>
        <fullName evidence="2">Receptor L domain protein</fullName>
    </submittedName>
</protein>
<comment type="caution">
    <text evidence="2">The sequence shown here is derived from an EMBL/GenBank/DDBJ whole genome shotgun (WGS) entry which is preliminary data.</text>
</comment>
<dbReference type="PANTHER" id="PTHR21662">
    <property type="entry name" value="RECEPTOR PROTEIN-TYROSINE KINASE"/>
    <property type="match status" value="1"/>
</dbReference>
<dbReference type="AlphaFoldDB" id="A0A368GJ86"/>
<name>A0A368GJ86_ANCCA</name>
<dbReference type="Proteomes" id="UP000252519">
    <property type="component" value="Unassembled WGS sequence"/>
</dbReference>